<evidence type="ECO:0000313" key="2">
    <source>
        <dbReference type="EMBL" id="KAG2105441.1"/>
    </source>
</evidence>
<dbReference type="EMBL" id="JABBWM010000038">
    <property type="protein sequence ID" value="KAG2105441.1"/>
    <property type="molecule type" value="Genomic_DNA"/>
</dbReference>
<name>A0A9P7F4N9_9AGAM</name>
<proteinExistence type="predicted"/>
<gene>
    <name evidence="2" type="ORF">F5147DRAFT_775204</name>
</gene>
<organism evidence="2 3">
    <name type="scientific">Suillus discolor</name>
    <dbReference type="NCBI Taxonomy" id="1912936"/>
    <lineage>
        <taxon>Eukaryota</taxon>
        <taxon>Fungi</taxon>
        <taxon>Dikarya</taxon>
        <taxon>Basidiomycota</taxon>
        <taxon>Agaricomycotina</taxon>
        <taxon>Agaricomycetes</taxon>
        <taxon>Agaricomycetidae</taxon>
        <taxon>Boletales</taxon>
        <taxon>Suillineae</taxon>
        <taxon>Suillaceae</taxon>
        <taxon>Suillus</taxon>
    </lineage>
</organism>
<dbReference type="GeneID" id="64703941"/>
<keyword evidence="3" id="KW-1185">Reference proteome</keyword>
<evidence type="ECO:0000313" key="3">
    <source>
        <dbReference type="Proteomes" id="UP000823399"/>
    </source>
</evidence>
<accession>A0A9P7F4N9</accession>
<reference evidence="2" key="1">
    <citation type="journal article" date="2020" name="New Phytol.">
        <title>Comparative genomics reveals dynamic genome evolution in host specialist ectomycorrhizal fungi.</title>
        <authorList>
            <person name="Lofgren L.A."/>
            <person name="Nguyen N.H."/>
            <person name="Vilgalys R."/>
            <person name="Ruytinx J."/>
            <person name="Liao H.L."/>
            <person name="Branco S."/>
            <person name="Kuo A."/>
            <person name="LaButti K."/>
            <person name="Lipzen A."/>
            <person name="Andreopoulos W."/>
            <person name="Pangilinan J."/>
            <person name="Riley R."/>
            <person name="Hundley H."/>
            <person name="Na H."/>
            <person name="Barry K."/>
            <person name="Grigoriev I.V."/>
            <person name="Stajich J.E."/>
            <person name="Kennedy P.G."/>
        </authorList>
    </citation>
    <scope>NUCLEOTIDE SEQUENCE</scope>
    <source>
        <strain evidence="2">FC423</strain>
    </source>
</reference>
<dbReference type="Pfam" id="PF20149">
    <property type="entry name" value="DUF6532"/>
    <property type="match status" value="1"/>
</dbReference>
<dbReference type="Proteomes" id="UP000823399">
    <property type="component" value="Unassembled WGS sequence"/>
</dbReference>
<comment type="caution">
    <text evidence="2">The sequence shown here is derived from an EMBL/GenBank/DDBJ whole genome shotgun (WGS) entry which is preliminary data.</text>
</comment>
<sequence length="334" mass="37150">MSYADSEPPHLYPPPIVSVDGISTLTPEAEDIQPLQIGEPLLHLNEPLPLGDTFAVREASPPIPDLSGSQSRQLPAKPMAIKFWPYPHARPKLRGLTSAKGSSGAALPMVLPRTSALAPLQYSDKIRIHQRIFEEARVTLIRSALVDCPFLSEQERKEAALRALASTAEVHDKKHGNGWATENLPAFYRTFTVLPLADIISACKKAAHAIVQFGYKLHPSIWSEESEPQYQIDEIKDLIDDPSFPLKYIFRNSSDLQRDKLFAFEHPVIETVLLNAILKLGYVPFITELDSLYCTATVAVECILMELVGGRFAVTIDFGVTTFKPKHALLQKYI</sequence>
<dbReference type="AlphaFoldDB" id="A0A9P7F4N9"/>
<dbReference type="OrthoDB" id="2682213at2759"/>
<evidence type="ECO:0000259" key="1">
    <source>
        <dbReference type="Pfam" id="PF20149"/>
    </source>
</evidence>
<feature type="domain" description="DUF6532" evidence="1">
    <location>
        <begin position="141"/>
        <end position="326"/>
    </location>
</feature>
<protein>
    <recommendedName>
        <fullName evidence="1">DUF6532 domain-containing protein</fullName>
    </recommendedName>
</protein>
<dbReference type="RefSeq" id="XP_041291195.1">
    <property type="nucleotide sequence ID" value="XM_041441682.1"/>
</dbReference>
<dbReference type="InterPro" id="IPR045341">
    <property type="entry name" value="DUF6532"/>
</dbReference>